<evidence type="ECO:0000259" key="1">
    <source>
        <dbReference type="Pfam" id="PF11429"/>
    </source>
</evidence>
<dbReference type="Proteomes" id="UP000234323">
    <property type="component" value="Unassembled WGS sequence"/>
</dbReference>
<feature type="domain" description="Colicin D C-terminal" evidence="1">
    <location>
        <begin position="127"/>
        <end position="218"/>
    </location>
</feature>
<accession>A0A2I1G6I3</accession>
<sequence length="324" mass="38100">MDGSEEREICYIKCDIKSGHLKFEWSIITPSKWDWIGLYKDDSKENTDWLNGHWFYISNHSHREALTDGRYSFTGTHWIGTVSGQNQIRLNTYESYNVYKTYAKANVLNPGFAHFDKSRVHYVEKELRHIFSHHKTNWGFNQDDNWNSQNREKLLETLQEFTNGNANNVDVYLGTYKNQSAYFVIDHTSYQCLIVYRGGEKDYFLCSGWVLSEAQYKYVTNPPYKLSATVLLVYEDILEQIANSEGERDDLIKQYLRIYLDDKNSYGEKVYYKGAEFFSLAESYIPLSFEGRDEITPEDNYELDFEKIREKAGTILGELEKITL</sequence>
<comment type="caution">
    <text evidence="2">The sequence shown here is derived from an EMBL/GenBank/DDBJ whole genome shotgun (WGS) entry which is preliminary data.</text>
</comment>
<protein>
    <recommendedName>
        <fullName evidence="1">Colicin D C-terminal domain-containing protein</fullName>
    </recommendedName>
</protein>
<dbReference type="VEuPathDB" id="FungiDB:FUN_017179"/>
<name>A0A2I1G6I3_9GLOM</name>
<dbReference type="VEuPathDB" id="FungiDB:RhiirFUN_022522"/>
<dbReference type="GO" id="GO:0004540">
    <property type="term" value="F:RNA nuclease activity"/>
    <property type="evidence" value="ECO:0007669"/>
    <property type="project" value="InterPro"/>
</dbReference>
<gene>
    <name evidence="2" type="ORF">RhiirA4_354521</name>
</gene>
<evidence type="ECO:0000313" key="3">
    <source>
        <dbReference type="Proteomes" id="UP000234323"/>
    </source>
</evidence>
<dbReference type="Gene3D" id="3.10.450.200">
    <property type="match status" value="1"/>
</dbReference>
<dbReference type="AlphaFoldDB" id="A0A2I1G6I3"/>
<dbReference type="InterPro" id="IPR024440">
    <property type="entry name" value="ColicinD_C"/>
</dbReference>
<dbReference type="Pfam" id="PF11429">
    <property type="entry name" value="Colicin_D"/>
    <property type="match status" value="1"/>
</dbReference>
<dbReference type="EMBL" id="LLXI01000184">
    <property type="protein sequence ID" value="PKY42171.1"/>
    <property type="molecule type" value="Genomic_DNA"/>
</dbReference>
<keyword evidence="3" id="KW-1185">Reference proteome</keyword>
<dbReference type="VEuPathDB" id="FungiDB:RhiirA1_346904"/>
<reference evidence="2 3" key="1">
    <citation type="submission" date="2015-10" db="EMBL/GenBank/DDBJ databases">
        <title>Genome analyses suggest a sexual origin of heterokaryosis in a supposedly ancient asexual fungus.</title>
        <authorList>
            <person name="Ropars J."/>
            <person name="Sedzielewska K."/>
            <person name="Noel J."/>
            <person name="Charron P."/>
            <person name="Farinelli L."/>
            <person name="Marton T."/>
            <person name="Kruger M."/>
            <person name="Pelin A."/>
            <person name="Brachmann A."/>
            <person name="Corradi N."/>
        </authorList>
    </citation>
    <scope>NUCLEOTIDE SEQUENCE [LARGE SCALE GENOMIC DNA]</scope>
    <source>
        <strain evidence="2 3">A4</strain>
    </source>
</reference>
<proteinExistence type="predicted"/>
<dbReference type="InterPro" id="IPR037178">
    <property type="entry name" value="ColicinD_C_sf"/>
</dbReference>
<evidence type="ECO:0000313" key="2">
    <source>
        <dbReference type="EMBL" id="PKY42171.1"/>
    </source>
</evidence>
<organism evidence="2 3">
    <name type="scientific">Rhizophagus irregularis</name>
    <dbReference type="NCBI Taxonomy" id="588596"/>
    <lineage>
        <taxon>Eukaryota</taxon>
        <taxon>Fungi</taxon>
        <taxon>Fungi incertae sedis</taxon>
        <taxon>Mucoromycota</taxon>
        <taxon>Glomeromycotina</taxon>
        <taxon>Glomeromycetes</taxon>
        <taxon>Glomerales</taxon>
        <taxon>Glomeraceae</taxon>
        <taxon>Rhizophagus</taxon>
    </lineage>
</organism>